<reference evidence="1 2" key="1">
    <citation type="submission" date="2018-10" db="EMBL/GenBank/DDBJ databases">
        <title>Sequencing the genomes of 1000 actinobacteria strains.</title>
        <authorList>
            <person name="Klenk H.-P."/>
        </authorList>
    </citation>
    <scope>NUCLEOTIDE SEQUENCE [LARGE SCALE GENOMIC DNA]</scope>
    <source>
        <strain evidence="1 2">DSM 17894</strain>
    </source>
</reference>
<dbReference type="EMBL" id="RBKS01000001">
    <property type="protein sequence ID" value="RKR74557.1"/>
    <property type="molecule type" value="Genomic_DNA"/>
</dbReference>
<dbReference type="OrthoDB" id="5117271at2"/>
<dbReference type="Proteomes" id="UP000280008">
    <property type="component" value="Unassembled WGS sequence"/>
</dbReference>
<name>A0A495IEY2_9MICO</name>
<dbReference type="AlphaFoldDB" id="A0A495IEY2"/>
<keyword evidence="2" id="KW-1185">Reference proteome</keyword>
<evidence type="ECO:0000313" key="2">
    <source>
        <dbReference type="Proteomes" id="UP000280008"/>
    </source>
</evidence>
<proteinExistence type="predicted"/>
<sequence>MTRMVSTETSARAESRATTWGSDLPRAIKRLECALTTAFHASDDVEGLSYEHRVRMYDDILVAIADAASLAAREGHAAWAMQVIDAAAERPPQWAAGYAEAFWERLLESGLDAVLSTIAA</sequence>
<accession>A0A495IEY2</accession>
<protein>
    <submittedName>
        <fullName evidence="1">Uncharacterized protein</fullName>
    </submittedName>
</protein>
<gene>
    <name evidence="1" type="ORF">C8E83_1676</name>
</gene>
<organism evidence="1 2">
    <name type="scientific">Frondihabitans australicus</name>
    <dbReference type="NCBI Taxonomy" id="386892"/>
    <lineage>
        <taxon>Bacteria</taxon>
        <taxon>Bacillati</taxon>
        <taxon>Actinomycetota</taxon>
        <taxon>Actinomycetes</taxon>
        <taxon>Micrococcales</taxon>
        <taxon>Microbacteriaceae</taxon>
        <taxon>Frondihabitans</taxon>
    </lineage>
</organism>
<dbReference type="RefSeq" id="WP_147430117.1">
    <property type="nucleotide sequence ID" value="NZ_RBKS01000001.1"/>
</dbReference>
<evidence type="ECO:0000313" key="1">
    <source>
        <dbReference type="EMBL" id="RKR74557.1"/>
    </source>
</evidence>
<comment type="caution">
    <text evidence="1">The sequence shown here is derived from an EMBL/GenBank/DDBJ whole genome shotgun (WGS) entry which is preliminary data.</text>
</comment>